<organism evidence="1 2">
    <name type="scientific">Paenibacillus darwinianus</name>
    <dbReference type="NCBI Taxonomy" id="1380763"/>
    <lineage>
        <taxon>Bacteria</taxon>
        <taxon>Bacillati</taxon>
        <taxon>Bacillota</taxon>
        <taxon>Bacilli</taxon>
        <taxon>Bacillales</taxon>
        <taxon>Paenibacillaceae</taxon>
        <taxon>Paenibacillus</taxon>
    </lineage>
</organism>
<dbReference type="EMBL" id="JFHU01000194">
    <property type="protein sequence ID" value="EXX86331.1"/>
    <property type="molecule type" value="Genomic_DNA"/>
</dbReference>
<evidence type="ECO:0000313" key="2">
    <source>
        <dbReference type="Proteomes" id="UP000053750"/>
    </source>
</evidence>
<keyword evidence="2" id="KW-1185">Reference proteome</keyword>
<gene>
    <name evidence="1" type="ORF">BG53_06495</name>
</gene>
<name>A0A9W5RZ71_9BACL</name>
<sequence>MYINGQHLFEDRHFLDHIEHEVPIQIYCEREHSDIGFIEQFSADYVKVNNVFYNRDQFTFISRPGY</sequence>
<comment type="caution">
    <text evidence="1">The sequence shown here is derived from an EMBL/GenBank/DDBJ whole genome shotgun (WGS) entry which is preliminary data.</text>
</comment>
<dbReference type="AlphaFoldDB" id="A0A9W5RZ71"/>
<protein>
    <submittedName>
        <fullName evidence="1">Uncharacterized protein</fullName>
    </submittedName>
</protein>
<reference evidence="1 2" key="1">
    <citation type="submission" date="2014-02" db="EMBL/GenBank/DDBJ databases">
        <title>Genome sequence of Paenibacillus darwinianus reveals adaptive mechanisms for survival in Antarctic soils.</title>
        <authorList>
            <person name="Dsouza M."/>
            <person name="Taylor M.W."/>
            <person name="Turner S.J."/>
            <person name="Aislabie J."/>
        </authorList>
    </citation>
    <scope>NUCLEOTIDE SEQUENCE [LARGE SCALE GENOMIC DNA]</scope>
    <source>
        <strain evidence="1 2">CE1</strain>
    </source>
</reference>
<proteinExistence type="predicted"/>
<dbReference type="Proteomes" id="UP000053750">
    <property type="component" value="Unassembled WGS sequence"/>
</dbReference>
<accession>A0A9W5RZ71</accession>
<evidence type="ECO:0000313" key="1">
    <source>
        <dbReference type="EMBL" id="EXX86331.1"/>
    </source>
</evidence>
<dbReference type="OrthoDB" id="2626448at2"/>